<dbReference type="CDD" id="cd16442">
    <property type="entry name" value="BPL"/>
    <property type="match status" value="1"/>
</dbReference>
<keyword evidence="2" id="KW-0547">Nucleotide-binding</keyword>
<dbReference type="OrthoDB" id="9807064at2"/>
<evidence type="ECO:0000313" key="8">
    <source>
        <dbReference type="Proteomes" id="UP000321386"/>
    </source>
</evidence>
<dbReference type="InterPro" id="IPR008988">
    <property type="entry name" value="Transcriptional_repressor_C"/>
</dbReference>
<dbReference type="PROSITE" id="PS51733">
    <property type="entry name" value="BPL_LPL_CATALYTIC"/>
    <property type="match status" value="1"/>
</dbReference>
<proteinExistence type="predicted"/>
<evidence type="ECO:0000256" key="2">
    <source>
        <dbReference type="ARBA" id="ARBA00022741"/>
    </source>
</evidence>
<dbReference type="Pfam" id="PF02237">
    <property type="entry name" value="BPL_C"/>
    <property type="match status" value="1"/>
</dbReference>
<dbReference type="InterPro" id="IPR003142">
    <property type="entry name" value="BPL_C"/>
</dbReference>
<feature type="domain" description="BPL/LPL catalytic" evidence="6">
    <location>
        <begin position="12"/>
        <end position="214"/>
    </location>
</feature>
<protein>
    <recommendedName>
        <fullName evidence="5">biotin--[biotin carboxyl-carrier protein] ligase</fullName>
        <ecNumber evidence="5">6.3.4.15</ecNumber>
    </recommendedName>
</protein>
<accession>A0A510UTE9</accession>
<name>A0A510UTE9_9CELL</name>
<dbReference type="SUPFAM" id="SSF55681">
    <property type="entry name" value="Class II aaRS and biotin synthetases"/>
    <property type="match status" value="1"/>
</dbReference>
<keyword evidence="4" id="KW-0092">Biotin</keyword>
<keyword evidence="1 7" id="KW-0436">Ligase</keyword>
<evidence type="ECO:0000256" key="4">
    <source>
        <dbReference type="ARBA" id="ARBA00023267"/>
    </source>
</evidence>
<dbReference type="GO" id="GO:0005737">
    <property type="term" value="C:cytoplasm"/>
    <property type="evidence" value="ECO:0007669"/>
    <property type="project" value="TreeGrafter"/>
</dbReference>
<comment type="caution">
    <text evidence="7">The sequence shown here is derived from an EMBL/GenBank/DDBJ whole genome shotgun (WGS) entry which is preliminary data.</text>
</comment>
<dbReference type="EMBL" id="BJUA01000007">
    <property type="protein sequence ID" value="GEK17953.1"/>
    <property type="molecule type" value="Genomic_DNA"/>
</dbReference>
<dbReference type="NCBIfam" id="TIGR00121">
    <property type="entry name" value="birA_ligase"/>
    <property type="match status" value="1"/>
</dbReference>
<dbReference type="PANTHER" id="PTHR12835">
    <property type="entry name" value="BIOTIN PROTEIN LIGASE"/>
    <property type="match status" value="1"/>
</dbReference>
<dbReference type="GO" id="GO:0004077">
    <property type="term" value="F:biotin--[biotin carboxyl-carrier protein] ligase activity"/>
    <property type="evidence" value="ECO:0007669"/>
    <property type="project" value="UniProtKB-EC"/>
</dbReference>
<evidence type="ECO:0000256" key="5">
    <source>
        <dbReference type="ARBA" id="ARBA00024227"/>
    </source>
</evidence>
<keyword evidence="8" id="KW-1185">Reference proteome</keyword>
<dbReference type="AlphaFoldDB" id="A0A510UTE9"/>
<dbReference type="GO" id="GO:0005524">
    <property type="term" value="F:ATP binding"/>
    <property type="evidence" value="ECO:0007669"/>
    <property type="project" value="UniProtKB-KW"/>
</dbReference>
<dbReference type="InterPro" id="IPR004143">
    <property type="entry name" value="BPL_LPL_catalytic"/>
</dbReference>
<sequence>MTTHVRRTLDPDEVRGLLQRPAGPLARVEVVPRTGSTNLDVTCDLRADATSWPDRSLLVADHQASGRGRRDRVWQTPPGTAVTCSFVVRLRMAPELYGWLPLLAGLGAVTAVRATAGVAASLKWPNDVLVPAATPLEGWGPHRKVGGILTELVTLADGATAAVVGIGLNVLQTQDELPVPSATSLELAGARHVDRLAVLVGLVEALEAIESRWDAAGGSVVESGLADDVAAVTSTIGTSVAVDLPGGDVLAGVAERLDDDGALVVRPPEGDPVRVLAGDVRHLRTTA</sequence>
<gene>
    <name evidence="7" type="ORF">CPE01_16860</name>
</gene>
<dbReference type="SUPFAM" id="SSF50037">
    <property type="entry name" value="C-terminal domain of transcriptional repressors"/>
    <property type="match status" value="1"/>
</dbReference>
<evidence type="ECO:0000313" key="7">
    <source>
        <dbReference type="EMBL" id="GEK17953.1"/>
    </source>
</evidence>
<dbReference type="InterPro" id="IPR045864">
    <property type="entry name" value="aa-tRNA-synth_II/BPL/LPL"/>
</dbReference>
<organism evidence="7 8">
    <name type="scientific">Cellulomonas persica</name>
    <dbReference type="NCBI Taxonomy" id="76861"/>
    <lineage>
        <taxon>Bacteria</taxon>
        <taxon>Bacillati</taxon>
        <taxon>Actinomycetota</taxon>
        <taxon>Actinomycetes</taxon>
        <taxon>Micrococcales</taxon>
        <taxon>Cellulomonadaceae</taxon>
        <taxon>Cellulomonas</taxon>
    </lineage>
</organism>
<dbReference type="InterPro" id="IPR004408">
    <property type="entry name" value="Biotin_CoA_COase_ligase"/>
</dbReference>
<dbReference type="Pfam" id="PF03099">
    <property type="entry name" value="BPL_LplA_LipB"/>
    <property type="match status" value="1"/>
</dbReference>
<dbReference type="Proteomes" id="UP000321386">
    <property type="component" value="Unassembled WGS sequence"/>
</dbReference>
<keyword evidence="3" id="KW-0067">ATP-binding</keyword>
<evidence type="ECO:0000256" key="1">
    <source>
        <dbReference type="ARBA" id="ARBA00022598"/>
    </source>
</evidence>
<evidence type="ECO:0000259" key="6">
    <source>
        <dbReference type="PROSITE" id="PS51733"/>
    </source>
</evidence>
<dbReference type="RefSeq" id="WP_146806210.1">
    <property type="nucleotide sequence ID" value="NZ_BJUA01000007.1"/>
</dbReference>
<reference evidence="7 8" key="1">
    <citation type="submission" date="2019-07" db="EMBL/GenBank/DDBJ databases">
        <title>Whole genome shotgun sequence of Cellulomonas persica NBRC 101101.</title>
        <authorList>
            <person name="Hosoyama A."/>
            <person name="Uohara A."/>
            <person name="Ohji S."/>
            <person name="Ichikawa N."/>
        </authorList>
    </citation>
    <scope>NUCLEOTIDE SEQUENCE [LARGE SCALE GENOMIC DNA]</scope>
    <source>
        <strain evidence="7 8">NBRC 101101</strain>
    </source>
</reference>
<evidence type="ECO:0000256" key="3">
    <source>
        <dbReference type="ARBA" id="ARBA00022840"/>
    </source>
</evidence>
<dbReference type="Gene3D" id="2.30.30.100">
    <property type="match status" value="1"/>
</dbReference>
<dbReference type="Gene3D" id="3.30.930.10">
    <property type="entry name" value="Bira Bifunctional Protein, Domain 2"/>
    <property type="match status" value="1"/>
</dbReference>
<dbReference type="EC" id="6.3.4.15" evidence="5"/>
<dbReference type="PANTHER" id="PTHR12835:SF5">
    <property type="entry name" value="BIOTIN--PROTEIN LIGASE"/>
    <property type="match status" value="1"/>
</dbReference>